<evidence type="ECO:0000313" key="3">
    <source>
        <dbReference type="EMBL" id="KPY91433.1"/>
    </source>
</evidence>
<dbReference type="Proteomes" id="UP000050523">
    <property type="component" value="Unassembled WGS sequence"/>
</dbReference>
<name>A0AA40NZ40_9PSED</name>
<evidence type="ECO:0000313" key="4">
    <source>
        <dbReference type="Proteomes" id="UP000050523"/>
    </source>
</evidence>
<gene>
    <name evidence="3" type="ORF">ALO43_05328</name>
</gene>
<evidence type="ECO:0000259" key="2">
    <source>
        <dbReference type="Pfam" id="PF13511"/>
    </source>
</evidence>
<dbReference type="AlphaFoldDB" id="A0AA40NZ40"/>
<organism evidence="3 4">
    <name type="scientific">Pseudomonas tremae</name>
    <dbReference type="NCBI Taxonomy" id="200454"/>
    <lineage>
        <taxon>Bacteria</taxon>
        <taxon>Pseudomonadati</taxon>
        <taxon>Pseudomonadota</taxon>
        <taxon>Gammaproteobacteria</taxon>
        <taxon>Pseudomonadales</taxon>
        <taxon>Pseudomonadaceae</taxon>
        <taxon>Pseudomonas</taxon>
    </lineage>
</organism>
<dbReference type="InterPro" id="IPR025392">
    <property type="entry name" value="DUF4124"/>
</dbReference>
<evidence type="ECO:0000256" key="1">
    <source>
        <dbReference type="SAM" id="MobiDB-lite"/>
    </source>
</evidence>
<sequence length="155" mass="17104">MHCYGSFLPAQTTQGLDMHWMILAAALAIGTTSQAASIYKWVDAQGVTHFDAQPPTDQQVQEIYVQTPPPAVAPGTPSDDGAAQQRAIDQKVKNQVKAQEAQRAQSCETLRTNLAQLQNNPRVREQVGGESRRLTEDNRKTRIAETEKAISEMCR</sequence>
<proteinExistence type="predicted"/>
<comment type="caution">
    <text evidence="3">The sequence shown here is derived from an EMBL/GenBank/DDBJ whole genome shotgun (WGS) entry which is preliminary data.</text>
</comment>
<feature type="region of interest" description="Disordered" evidence="1">
    <location>
        <begin position="68"/>
        <end position="99"/>
    </location>
</feature>
<accession>A0AA40NZ40</accession>
<reference evidence="3 4" key="1">
    <citation type="submission" date="2015-09" db="EMBL/GenBank/DDBJ databases">
        <title>Genome announcement of multiple Pseudomonas syringae strains.</title>
        <authorList>
            <person name="Thakur S."/>
            <person name="Wang P.W."/>
            <person name="Gong Y."/>
            <person name="Weir B.S."/>
            <person name="Guttman D.S."/>
        </authorList>
    </citation>
    <scope>NUCLEOTIDE SEQUENCE [LARGE SCALE GENOMIC DNA]</scope>
    <source>
        <strain evidence="3 4">ICMP9151</strain>
    </source>
</reference>
<dbReference type="Pfam" id="PF13511">
    <property type="entry name" value="DUF4124"/>
    <property type="match status" value="1"/>
</dbReference>
<feature type="domain" description="DUF4124" evidence="2">
    <location>
        <begin position="26"/>
        <end position="74"/>
    </location>
</feature>
<protein>
    <recommendedName>
        <fullName evidence="2">DUF4124 domain-containing protein</fullName>
    </recommendedName>
</protein>
<dbReference type="EMBL" id="LJRO01000482">
    <property type="protein sequence ID" value="KPY91433.1"/>
    <property type="molecule type" value="Genomic_DNA"/>
</dbReference>